<dbReference type="Proteomes" id="UP000195871">
    <property type="component" value="Unassembled WGS sequence"/>
</dbReference>
<name>A0A099NWB4_PICKU</name>
<keyword evidence="13" id="KW-1185">Reference proteome</keyword>
<dbReference type="NCBIfam" id="TIGR00059">
    <property type="entry name" value="L17"/>
    <property type="match status" value="1"/>
</dbReference>
<dbReference type="GO" id="GO:0006412">
    <property type="term" value="P:translation"/>
    <property type="evidence" value="ECO:0007669"/>
    <property type="project" value="InterPro"/>
</dbReference>
<evidence type="ECO:0000256" key="2">
    <source>
        <dbReference type="ARBA" id="ARBA00022980"/>
    </source>
</evidence>
<dbReference type="eggNOG" id="KOG3280">
    <property type="taxonomic scope" value="Eukaryota"/>
</dbReference>
<dbReference type="AlphaFoldDB" id="A0A099NWB4"/>
<reference evidence="8" key="4">
    <citation type="submission" date="2017-01" db="EMBL/GenBank/DDBJ databases">
        <authorList>
            <person name="Mah S.A."/>
            <person name="Swanson W.J."/>
            <person name="Moy G.W."/>
            <person name="Vacquier V.D."/>
        </authorList>
    </citation>
    <scope>NUCLEOTIDE SEQUENCE [LARGE SCALE GENOMIC DNA]</scope>
    <source>
        <strain evidence="8">129</strain>
    </source>
</reference>
<dbReference type="InterPro" id="IPR000456">
    <property type="entry name" value="Ribosomal_bL17"/>
</dbReference>
<dbReference type="HOGENOM" id="CLU_074407_1_2_1"/>
<keyword evidence="3 4" id="KW-0687">Ribonucleoprotein</keyword>
<dbReference type="EMBL" id="CP028774">
    <property type="protein sequence ID" value="AWU74930.1"/>
    <property type="molecule type" value="Genomic_DNA"/>
</dbReference>
<dbReference type="PANTHER" id="PTHR14413">
    <property type="entry name" value="RIBOSOMAL PROTEIN L17"/>
    <property type="match status" value="1"/>
</dbReference>
<dbReference type="VEuPathDB" id="FungiDB:C5L36_0B01940"/>
<feature type="region of interest" description="Disordered" evidence="5">
    <location>
        <begin position="190"/>
        <end position="212"/>
    </location>
</feature>
<evidence type="ECO:0000313" key="12">
    <source>
        <dbReference type="Proteomes" id="UP000195871"/>
    </source>
</evidence>
<keyword evidence="2 4" id="KW-0689">Ribosomal protein</keyword>
<organism evidence="7 10">
    <name type="scientific">Pichia kudriavzevii</name>
    <name type="common">Yeast</name>
    <name type="synonym">Issatchenkia orientalis</name>
    <dbReference type="NCBI Taxonomy" id="4909"/>
    <lineage>
        <taxon>Eukaryota</taxon>
        <taxon>Fungi</taxon>
        <taxon>Dikarya</taxon>
        <taxon>Ascomycota</taxon>
        <taxon>Saccharomycotina</taxon>
        <taxon>Pichiomycetes</taxon>
        <taxon>Pichiales</taxon>
        <taxon>Pichiaceae</taxon>
        <taxon>Pichia</taxon>
    </lineage>
</organism>
<dbReference type="GO" id="GO:0003735">
    <property type="term" value="F:structural constituent of ribosome"/>
    <property type="evidence" value="ECO:0007669"/>
    <property type="project" value="InterPro"/>
</dbReference>
<evidence type="ECO:0000256" key="4">
    <source>
        <dbReference type="RuleBase" id="RU000660"/>
    </source>
</evidence>
<reference evidence="11" key="3">
    <citation type="journal article" date="2017" name="Genome Announc.">
        <title>Genome sequences of Cyberlindnera fabianii 65, Pichia kudriavzevii 129, and Saccharomyces cerevisiae 131 isolated from fermented masau fruits in Zimbabwe.</title>
        <authorList>
            <person name="van Rijswijck I.M.H."/>
            <person name="Derks M.F.L."/>
            <person name="Abee T."/>
            <person name="de Ridder D."/>
            <person name="Smid E.J."/>
        </authorList>
    </citation>
    <scope>NUCLEOTIDE SEQUENCE [LARGE SCALE GENOMIC DNA]</scope>
    <source>
        <strain evidence="11">129</strain>
    </source>
</reference>
<evidence type="ECO:0000313" key="10">
    <source>
        <dbReference type="Proteomes" id="UP000029867"/>
    </source>
</evidence>
<dbReference type="EMBL" id="NHMM01000005">
    <property type="protein sequence ID" value="OUT21176.1"/>
    <property type="molecule type" value="Genomic_DNA"/>
</dbReference>
<dbReference type="EMBL" id="JQFK01000044">
    <property type="protein sequence ID" value="KGK37093.1"/>
    <property type="molecule type" value="Genomic_DNA"/>
</dbReference>
<evidence type="ECO:0000313" key="13">
    <source>
        <dbReference type="Proteomes" id="UP000249293"/>
    </source>
</evidence>
<evidence type="ECO:0000256" key="3">
    <source>
        <dbReference type="ARBA" id="ARBA00023274"/>
    </source>
</evidence>
<feature type="compositionally biased region" description="Polar residues" evidence="5">
    <location>
        <begin position="193"/>
        <end position="206"/>
    </location>
</feature>
<dbReference type="PANTHER" id="PTHR14413:SF16">
    <property type="entry name" value="LARGE RIBOSOMAL SUBUNIT PROTEIN BL17M"/>
    <property type="match status" value="1"/>
</dbReference>
<evidence type="ECO:0000256" key="1">
    <source>
        <dbReference type="ARBA" id="ARBA00008777"/>
    </source>
</evidence>
<reference evidence="10" key="1">
    <citation type="journal article" date="2014" name="Microb. Cell Fact.">
        <title>Exploiting Issatchenkia orientalis SD108 for succinic acid production.</title>
        <authorList>
            <person name="Xiao H."/>
            <person name="Shao Z."/>
            <person name="Jiang Y."/>
            <person name="Dole S."/>
            <person name="Zhao H."/>
        </authorList>
    </citation>
    <scope>NUCLEOTIDE SEQUENCE [LARGE SCALE GENOMIC DNA]</scope>
    <source>
        <strain evidence="10">SD108</strain>
    </source>
</reference>
<dbReference type="Gene3D" id="3.90.1030.10">
    <property type="entry name" value="Ribosomal protein L17"/>
    <property type="match status" value="1"/>
</dbReference>
<dbReference type="STRING" id="4909.A0A099NWB4"/>
<dbReference type="SUPFAM" id="SSF64263">
    <property type="entry name" value="Prokaryotic ribosomal protein L17"/>
    <property type="match status" value="1"/>
</dbReference>
<dbReference type="Proteomes" id="UP000029867">
    <property type="component" value="Unassembled WGS sequence"/>
</dbReference>
<accession>A0A099NWB4</accession>
<reference evidence="6 13" key="6">
    <citation type="submission" date="2018-06" db="EMBL/GenBank/DDBJ databases">
        <title>Population genomics shows no distinction between pathogenic Candida krusei and environmental Pichia kudriavzevii: One species, four names.</title>
        <authorList>
            <person name="Douglass A.P."/>
            <person name="Offei B."/>
            <person name="Braun-Galleani S."/>
            <person name="Coughlan A.Y."/>
            <person name="Martos A."/>
            <person name="Ortiz-Merino R.A."/>
            <person name="Byrne K.P."/>
            <person name="Wolfe K.H."/>
        </authorList>
    </citation>
    <scope>NUCLEOTIDE SEQUENCE [LARGE SCALE GENOMIC DNA]</scope>
    <source>
        <strain evidence="6 13">CBS573</strain>
    </source>
</reference>
<dbReference type="Pfam" id="PF01196">
    <property type="entry name" value="Ribosomal_L17"/>
    <property type="match status" value="1"/>
</dbReference>
<sequence length="212" mass="24499">MTLGRNSKQLKHTIRNLVSSLVMHEHVTTTPAKAKIAANYIENLILKSKKHQSSEKASAQWRHLLYGKLYNQDITVDKVITEFVQRYQNRSSGFTRQLKLEPRFGDNAPQVALEMVDNESREMAFWYLAKTVARLELQGLALDPLTKKNVDKLTVGKVNGPEKFREVVQICKDNFFNDEDAKHELETSKPRFKSNTNGFNRQTTNFEFVPRE</sequence>
<evidence type="ECO:0000313" key="7">
    <source>
        <dbReference type="EMBL" id="KGK37093.1"/>
    </source>
</evidence>
<evidence type="ECO:0000313" key="11">
    <source>
        <dbReference type="Proteomes" id="UP000189274"/>
    </source>
</evidence>
<gene>
    <name evidence="8" type="ORF">BOH78_3168</name>
    <name evidence="6" type="ORF">C5L36_0B01940</name>
    <name evidence="9" type="ORF">CAS74_003291</name>
    <name evidence="7" type="ORF">JL09_g3746</name>
</gene>
<dbReference type="Proteomes" id="UP000189274">
    <property type="component" value="Unassembled WGS sequence"/>
</dbReference>
<protein>
    <submittedName>
        <fullName evidence="9">Ribosomal protein L17</fullName>
    </submittedName>
</protein>
<reference evidence="7" key="2">
    <citation type="submission" date="2014-08" db="EMBL/GenBank/DDBJ databases">
        <title>Exploiting Issatchenkia orientalis SD108 for Succinic Acid Production.</title>
        <authorList>
            <person name="Xiao H."/>
            <person name="Shao Z."/>
            <person name="Jiang Y."/>
            <person name="Dole S."/>
            <person name="Zhao H."/>
        </authorList>
    </citation>
    <scope>NUCLEOTIDE SEQUENCE [LARGE SCALE GENOMIC DNA]</scope>
    <source>
        <strain evidence="7">SD108</strain>
    </source>
</reference>
<dbReference type="OrthoDB" id="275000at2759"/>
<reference evidence="9 12" key="5">
    <citation type="submission" date="2017-05" db="EMBL/GenBank/DDBJ databases">
        <title>The Genome Sequence of Candida krusei Ckrusei653.</title>
        <authorList>
            <person name="Cuomo C."/>
            <person name="Forche A."/>
            <person name="Young S."/>
            <person name="Abouelleil A."/>
            <person name="Cao P."/>
            <person name="Chapman S."/>
            <person name="Cusick C."/>
            <person name="Shea T."/>
            <person name="Nusbaum C."/>
            <person name="Birren B."/>
        </authorList>
    </citation>
    <scope>NUCLEOTIDE SEQUENCE [LARGE SCALE GENOMIC DNA]</scope>
    <source>
        <strain evidence="9 12">Ckrusei653</strain>
    </source>
</reference>
<evidence type="ECO:0000313" key="8">
    <source>
        <dbReference type="EMBL" id="ONH73310.1"/>
    </source>
</evidence>
<evidence type="ECO:0000256" key="5">
    <source>
        <dbReference type="SAM" id="MobiDB-lite"/>
    </source>
</evidence>
<proteinExistence type="inferred from homology"/>
<comment type="similarity">
    <text evidence="1 4">Belongs to the bacterial ribosomal protein bL17 family.</text>
</comment>
<evidence type="ECO:0000313" key="9">
    <source>
        <dbReference type="EMBL" id="OUT21176.1"/>
    </source>
</evidence>
<dbReference type="GO" id="GO:0005762">
    <property type="term" value="C:mitochondrial large ribosomal subunit"/>
    <property type="evidence" value="ECO:0007669"/>
    <property type="project" value="TreeGrafter"/>
</dbReference>
<dbReference type="Proteomes" id="UP000249293">
    <property type="component" value="Chromosome 2"/>
</dbReference>
<dbReference type="EMBL" id="MQVM01000015">
    <property type="protein sequence ID" value="ONH73310.1"/>
    <property type="molecule type" value="Genomic_DNA"/>
</dbReference>
<evidence type="ECO:0000313" key="6">
    <source>
        <dbReference type="EMBL" id="AWU74930.1"/>
    </source>
</evidence>
<dbReference type="InterPro" id="IPR036373">
    <property type="entry name" value="Ribosomal_bL17_sf"/>
</dbReference>